<dbReference type="EC" id="2.7.1.60" evidence="4"/>
<gene>
    <name evidence="4" type="primary">nanK</name>
    <name evidence="4" type="ORF">BGLFYP119_00185</name>
</gene>
<dbReference type="InterPro" id="IPR043129">
    <property type="entry name" value="ATPase_NBD"/>
</dbReference>
<organism evidence="4">
    <name type="scientific">Blautia glucerasea</name>
    <dbReference type="NCBI Taxonomy" id="536633"/>
    <lineage>
        <taxon>Bacteria</taxon>
        <taxon>Bacillati</taxon>
        <taxon>Bacillota</taxon>
        <taxon>Clostridia</taxon>
        <taxon>Lachnospirales</taxon>
        <taxon>Lachnospiraceae</taxon>
        <taxon>Blautia</taxon>
    </lineage>
</organism>
<proteinExistence type="inferred from homology"/>
<comment type="similarity">
    <text evidence="2">Belongs to the ROK (NagC/XylR) family.</text>
</comment>
<dbReference type="GO" id="GO:0009384">
    <property type="term" value="F:N-acylmannosamine kinase activity"/>
    <property type="evidence" value="ECO:0007669"/>
    <property type="project" value="UniProtKB-EC"/>
</dbReference>
<dbReference type="AlphaFoldDB" id="A0A6N2VQY8"/>
<evidence type="ECO:0000256" key="3">
    <source>
        <dbReference type="ARBA" id="ARBA00022629"/>
    </source>
</evidence>
<dbReference type="PANTHER" id="PTHR18964">
    <property type="entry name" value="ROK (REPRESSOR, ORF, KINASE) FAMILY"/>
    <property type="match status" value="1"/>
</dbReference>
<keyword evidence="4" id="KW-0808">Transferase</keyword>
<dbReference type="PANTHER" id="PTHR18964:SF110">
    <property type="entry name" value="TRANSCRIPTIONAL REGULATOR, XYLR-RELATED"/>
    <property type="match status" value="1"/>
</dbReference>
<accession>A0A6N2VQY8</accession>
<keyword evidence="3" id="KW-0119">Carbohydrate metabolism</keyword>
<keyword evidence="4" id="KW-0418">Kinase</keyword>
<sequence>MASAIEIKKKNRRNVFQIIYDERKISKSEIAKRLELSMPTIAQNLSGLFDKNLIYVDGTFDSTGGRKAQAIAFNAGARYSIGIDITKNHISGVLINLYGEIIYSVRLKFRFQSKDSYYTELKNLVEHVIKKSEVDEKSVLGVGISIPAIVEKDNKTVSYIPIIEELATIYDDLRGYISLPYGIFNDSNCGGYAELWHQKQVKNMFYLSLSNSVGGAVLLANEVYNGERRHSGEIGHTTLEVNGRPCYCGKRGCVDAYCNAQNLSNLTDGDLKKFFELVDAGDEQCKAAWEEYLYYLAVVVNNLNNILDCDIILGGYVGGYMEKYMDKLRRLVVERSTFKTDASFIRTCYFTHEAAAVGAALYFVDEFINEI</sequence>
<dbReference type="InterPro" id="IPR036388">
    <property type="entry name" value="WH-like_DNA-bd_sf"/>
</dbReference>
<evidence type="ECO:0000313" key="4">
    <source>
        <dbReference type="EMBL" id="VYT32127.1"/>
    </source>
</evidence>
<reference evidence="4" key="1">
    <citation type="submission" date="2019-11" db="EMBL/GenBank/DDBJ databases">
        <authorList>
            <person name="Feng L."/>
        </authorList>
    </citation>
    <scope>NUCLEOTIDE SEQUENCE</scope>
    <source>
        <strain evidence="4">BgluceraseaLFYP119</strain>
    </source>
</reference>
<dbReference type="EMBL" id="CACRST010000028">
    <property type="protein sequence ID" value="VYT32127.1"/>
    <property type="molecule type" value="Genomic_DNA"/>
</dbReference>
<evidence type="ECO:0000256" key="2">
    <source>
        <dbReference type="ARBA" id="ARBA00006479"/>
    </source>
</evidence>
<evidence type="ECO:0000256" key="1">
    <source>
        <dbReference type="ARBA" id="ARBA00002486"/>
    </source>
</evidence>
<dbReference type="Gene3D" id="1.10.10.10">
    <property type="entry name" value="Winged helix-like DNA-binding domain superfamily/Winged helix DNA-binding domain"/>
    <property type="match status" value="1"/>
</dbReference>
<keyword evidence="3" id="KW-0859">Xylose metabolism</keyword>
<dbReference type="SUPFAM" id="SSF53067">
    <property type="entry name" value="Actin-like ATPase domain"/>
    <property type="match status" value="1"/>
</dbReference>
<dbReference type="RefSeq" id="WP_156355423.1">
    <property type="nucleotide sequence ID" value="NZ_CACRST010000028.1"/>
</dbReference>
<dbReference type="Gene3D" id="3.30.420.40">
    <property type="match status" value="2"/>
</dbReference>
<dbReference type="InterPro" id="IPR036390">
    <property type="entry name" value="WH_DNA-bd_sf"/>
</dbReference>
<dbReference type="Pfam" id="PF00480">
    <property type="entry name" value="ROK"/>
    <property type="match status" value="1"/>
</dbReference>
<protein>
    <submittedName>
        <fullName evidence="4">N-acetylmannosamine kinase</fullName>
        <ecNumber evidence="4">2.7.1.60</ecNumber>
    </submittedName>
</protein>
<dbReference type="SUPFAM" id="SSF46785">
    <property type="entry name" value="Winged helix' DNA-binding domain"/>
    <property type="match status" value="1"/>
</dbReference>
<name>A0A6N2VQY8_9FIRM</name>
<dbReference type="InterPro" id="IPR000600">
    <property type="entry name" value="ROK"/>
</dbReference>
<dbReference type="GO" id="GO:0042732">
    <property type="term" value="P:D-xylose metabolic process"/>
    <property type="evidence" value="ECO:0007669"/>
    <property type="project" value="UniProtKB-KW"/>
</dbReference>
<comment type="function">
    <text evidence="1">Transcriptional repressor of xylose-utilizing enzymes.</text>
</comment>